<dbReference type="OrthoDB" id="9804315at2"/>
<keyword evidence="4" id="KW-0554">One-carbon metabolism</keyword>
<dbReference type="InterPro" id="IPR017925">
    <property type="entry name" value="DHFR_CS"/>
</dbReference>
<dbReference type="SUPFAM" id="SSF53597">
    <property type="entry name" value="Dihydrofolate reductase-like"/>
    <property type="match status" value="1"/>
</dbReference>
<dbReference type="AlphaFoldDB" id="A0A1H4DJS8"/>
<comment type="pathway">
    <text evidence="1">Cofactor biosynthesis; tetrahydrofolate biosynthesis; 5,6,7,8-tetrahydrofolate from 7,8-dihydrofolate: step 1/1.</text>
</comment>
<protein>
    <recommendedName>
        <fullName evidence="3">dihydrofolate reductase</fullName>
        <ecNumber evidence="3">1.5.1.3</ecNumber>
    </recommendedName>
</protein>
<dbReference type="Pfam" id="PF00186">
    <property type="entry name" value="DHFR_1"/>
    <property type="match status" value="1"/>
</dbReference>
<accession>A0A1H4DJS8</accession>
<evidence type="ECO:0000256" key="5">
    <source>
        <dbReference type="ARBA" id="ARBA00022857"/>
    </source>
</evidence>
<reference evidence="10" key="1">
    <citation type="submission" date="2016-10" db="EMBL/GenBank/DDBJ databases">
        <authorList>
            <person name="Varghese N."/>
            <person name="Submissions S."/>
        </authorList>
    </citation>
    <scope>NUCLEOTIDE SEQUENCE [LARGE SCALE GENOMIC DNA]</scope>
    <source>
        <strain evidence="10">KPR-1</strain>
    </source>
</reference>
<evidence type="ECO:0000313" key="9">
    <source>
        <dbReference type="EMBL" id="SEA72788.1"/>
    </source>
</evidence>
<evidence type="ECO:0000313" key="10">
    <source>
        <dbReference type="Proteomes" id="UP000199288"/>
    </source>
</evidence>
<dbReference type="PROSITE" id="PS51330">
    <property type="entry name" value="DHFR_2"/>
    <property type="match status" value="1"/>
</dbReference>
<dbReference type="Proteomes" id="UP000199288">
    <property type="component" value="Unassembled WGS sequence"/>
</dbReference>
<keyword evidence="5" id="KW-0521">NADP</keyword>
<dbReference type="CDD" id="cd00209">
    <property type="entry name" value="DHFR"/>
    <property type="match status" value="1"/>
</dbReference>
<dbReference type="GO" id="GO:0005829">
    <property type="term" value="C:cytosol"/>
    <property type="evidence" value="ECO:0007669"/>
    <property type="project" value="TreeGrafter"/>
</dbReference>
<proteinExistence type="inferred from homology"/>
<dbReference type="PANTHER" id="PTHR48069">
    <property type="entry name" value="DIHYDROFOLATE REDUCTASE"/>
    <property type="match status" value="1"/>
</dbReference>
<dbReference type="EC" id="1.5.1.3" evidence="3"/>
<evidence type="ECO:0000256" key="6">
    <source>
        <dbReference type="ARBA" id="ARBA00023002"/>
    </source>
</evidence>
<dbReference type="GO" id="GO:0006730">
    <property type="term" value="P:one-carbon metabolic process"/>
    <property type="evidence" value="ECO:0007669"/>
    <property type="project" value="UniProtKB-KW"/>
</dbReference>
<evidence type="ECO:0000256" key="3">
    <source>
        <dbReference type="ARBA" id="ARBA00012856"/>
    </source>
</evidence>
<organism evidence="9 10">
    <name type="scientific">Bowdeniella nasicola</name>
    <dbReference type="NCBI Taxonomy" id="208480"/>
    <lineage>
        <taxon>Bacteria</taxon>
        <taxon>Bacillati</taxon>
        <taxon>Actinomycetota</taxon>
        <taxon>Actinomycetes</taxon>
        <taxon>Actinomycetales</taxon>
        <taxon>Actinomycetaceae</taxon>
        <taxon>Bowdeniella</taxon>
    </lineage>
</organism>
<evidence type="ECO:0000256" key="2">
    <source>
        <dbReference type="ARBA" id="ARBA00009539"/>
    </source>
</evidence>
<dbReference type="PANTHER" id="PTHR48069:SF3">
    <property type="entry name" value="DIHYDROFOLATE REDUCTASE"/>
    <property type="match status" value="1"/>
</dbReference>
<evidence type="ECO:0000256" key="1">
    <source>
        <dbReference type="ARBA" id="ARBA00004903"/>
    </source>
</evidence>
<evidence type="ECO:0000256" key="4">
    <source>
        <dbReference type="ARBA" id="ARBA00022563"/>
    </source>
</evidence>
<comment type="similarity">
    <text evidence="2 7">Belongs to the dihydrofolate reductase family.</text>
</comment>
<dbReference type="GO" id="GO:0046654">
    <property type="term" value="P:tetrahydrofolate biosynthetic process"/>
    <property type="evidence" value="ECO:0007669"/>
    <property type="project" value="UniProtKB-UniPathway"/>
</dbReference>
<dbReference type="InterPro" id="IPR024072">
    <property type="entry name" value="DHFR-like_dom_sf"/>
</dbReference>
<dbReference type="RefSeq" id="WP_092565960.1">
    <property type="nucleotide sequence ID" value="NZ_FNQV01000017.1"/>
</dbReference>
<evidence type="ECO:0000259" key="8">
    <source>
        <dbReference type="PROSITE" id="PS51330"/>
    </source>
</evidence>
<dbReference type="Gene3D" id="3.40.430.10">
    <property type="entry name" value="Dihydrofolate Reductase, subunit A"/>
    <property type="match status" value="1"/>
</dbReference>
<dbReference type="PRINTS" id="PR00070">
    <property type="entry name" value="DHFR"/>
</dbReference>
<gene>
    <name evidence="9" type="ORF">SAMN02910418_02264</name>
</gene>
<dbReference type="InterPro" id="IPR012259">
    <property type="entry name" value="DHFR"/>
</dbReference>
<sequence>MIGAIWAHAHGVIGADGDMPWYLPEDLAHFKSVTMSSAVLMGRATWQSLSERFRPLPRRENFVATKNPEFSAPGARLVTDLDGFLSDPRWQDEDLWVMGGGEIYRAAMPVIDRASVTEIDVRVAGDTFAPELPSGQYHCGPWQKSARGLSYRFCDWTRAALHS</sequence>
<dbReference type="GO" id="GO:0050661">
    <property type="term" value="F:NADP binding"/>
    <property type="evidence" value="ECO:0007669"/>
    <property type="project" value="InterPro"/>
</dbReference>
<dbReference type="PROSITE" id="PS00075">
    <property type="entry name" value="DHFR_1"/>
    <property type="match status" value="1"/>
</dbReference>
<name>A0A1H4DJS8_9ACTO</name>
<evidence type="ECO:0000256" key="7">
    <source>
        <dbReference type="RuleBase" id="RU004474"/>
    </source>
</evidence>
<keyword evidence="10" id="KW-1185">Reference proteome</keyword>
<dbReference type="GO" id="GO:0046452">
    <property type="term" value="P:dihydrofolate metabolic process"/>
    <property type="evidence" value="ECO:0007669"/>
    <property type="project" value="TreeGrafter"/>
</dbReference>
<dbReference type="GO" id="GO:0046655">
    <property type="term" value="P:folic acid metabolic process"/>
    <property type="evidence" value="ECO:0007669"/>
    <property type="project" value="TreeGrafter"/>
</dbReference>
<feature type="domain" description="DHFR" evidence="8">
    <location>
        <begin position="1"/>
        <end position="158"/>
    </location>
</feature>
<dbReference type="EMBL" id="FNQV01000017">
    <property type="protein sequence ID" value="SEA72788.1"/>
    <property type="molecule type" value="Genomic_DNA"/>
</dbReference>
<dbReference type="InterPro" id="IPR001796">
    <property type="entry name" value="DHFR_dom"/>
</dbReference>
<dbReference type="GO" id="GO:0004146">
    <property type="term" value="F:dihydrofolate reductase activity"/>
    <property type="evidence" value="ECO:0007669"/>
    <property type="project" value="UniProtKB-EC"/>
</dbReference>
<dbReference type="UniPathway" id="UPA00077">
    <property type="reaction ID" value="UER00158"/>
</dbReference>
<keyword evidence="6" id="KW-0560">Oxidoreductase</keyword>